<dbReference type="OrthoDB" id="5848276at2759"/>
<evidence type="ECO:0000313" key="3">
    <source>
        <dbReference type="WBParaSite" id="TCLT_0000525301-mRNA-1"/>
    </source>
</evidence>
<name>A0A0N5CXV5_THECL</name>
<dbReference type="Proteomes" id="UP000276776">
    <property type="component" value="Unassembled WGS sequence"/>
</dbReference>
<dbReference type="EMBL" id="UYYF01004328">
    <property type="protein sequence ID" value="VDN02460.1"/>
    <property type="molecule type" value="Genomic_DNA"/>
</dbReference>
<reference evidence="3" key="1">
    <citation type="submission" date="2017-02" db="UniProtKB">
        <authorList>
            <consortium name="WormBaseParasite"/>
        </authorList>
    </citation>
    <scope>IDENTIFICATION</scope>
</reference>
<proteinExistence type="predicted"/>
<organism evidence="3">
    <name type="scientific">Thelazia callipaeda</name>
    <name type="common">Oriental eyeworm</name>
    <name type="synonym">Parasitic nematode</name>
    <dbReference type="NCBI Taxonomy" id="103827"/>
    <lineage>
        <taxon>Eukaryota</taxon>
        <taxon>Metazoa</taxon>
        <taxon>Ecdysozoa</taxon>
        <taxon>Nematoda</taxon>
        <taxon>Chromadorea</taxon>
        <taxon>Rhabditida</taxon>
        <taxon>Spirurina</taxon>
        <taxon>Spiruromorpha</taxon>
        <taxon>Thelazioidea</taxon>
        <taxon>Thelaziidae</taxon>
        <taxon>Thelazia</taxon>
    </lineage>
</organism>
<gene>
    <name evidence="1" type="ORF">TCLT_LOCUS5242</name>
</gene>
<dbReference type="OMA" id="QNAHEEM"/>
<dbReference type="WBParaSite" id="TCLT_0000525301-mRNA-1">
    <property type="protein sequence ID" value="TCLT_0000525301-mRNA-1"/>
    <property type="gene ID" value="TCLT_0000525301"/>
</dbReference>
<accession>A0A0N5CXV5</accession>
<evidence type="ECO:0000313" key="1">
    <source>
        <dbReference type="EMBL" id="VDN02460.1"/>
    </source>
</evidence>
<keyword evidence="2" id="KW-1185">Reference proteome</keyword>
<sequence>MHQTLLQYTAGVTELVDKLRQRLREFDKWLSTSEATRDHAELSIGRRVEEKPTPQEPGFLEEEVTLASLPDDWTSSQEQAVQVEQSTKVSEIPMEVDKGPKEEIRELVLRNRTVHIPARGSRTVRSTAAPRTFRAANVEILPDQTSQDVYKVVTNGEHSYLTCRIWERDFDTLKGWRMHASKMHKKDDFCSRFGHYLALPPTFDASEKEAAVELHIFDWGPSACYE</sequence>
<dbReference type="AlphaFoldDB" id="A0A0N5CXV5"/>
<protein>
    <submittedName>
        <fullName evidence="3">C2H2-type domain-containing protein</fullName>
    </submittedName>
</protein>
<evidence type="ECO:0000313" key="2">
    <source>
        <dbReference type="Proteomes" id="UP000276776"/>
    </source>
</evidence>
<reference evidence="1 2" key="2">
    <citation type="submission" date="2018-11" db="EMBL/GenBank/DDBJ databases">
        <authorList>
            <consortium name="Pathogen Informatics"/>
        </authorList>
    </citation>
    <scope>NUCLEOTIDE SEQUENCE [LARGE SCALE GENOMIC DNA]</scope>
</reference>